<name>A0A9Q0ZC41_9ROSI</name>
<comment type="caution">
    <text evidence="2">The sequence shown here is derived from an EMBL/GenBank/DDBJ whole genome shotgun (WGS) entry which is preliminary data.</text>
</comment>
<accession>A0A9Q0ZC41</accession>
<evidence type="ECO:0000313" key="2">
    <source>
        <dbReference type="EMBL" id="KAJ6728893.1"/>
    </source>
</evidence>
<proteinExistence type="predicted"/>
<sequence length="131" mass="14810">MLDYCTKCLHMGHNMDNFILLDKNVRPKQPFKHLETAPNNDLKLVPNNNSKPATEGVKKKEWVEVRHKKIAPKHVDNNEKESQKLEMDKGDPIPPPDKGKSIQIDNTPTLVDEGTCAKTQDREIVPGNSFG</sequence>
<keyword evidence="3" id="KW-1185">Reference proteome</keyword>
<evidence type="ECO:0000256" key="1">
    <source>
        <dbReference type="SAM" id="MobiDB-lite"/>
    </source>
</evidence>
<organism evidence="2 3">
    <name type="scientific">Salix koriyanagi</name>
    <dbReference type="NCBI Taxonomy" id="2511006"/>
    <lineage>
        <taxon>Eukaryota</taxon>
        <taxon>Viridiplantae</taxon>
        <taxon>Streptophyta</taxon>
        <taxon>Embryophyta</taxon>
        <taxon>Tracheophyta</taxon>
        <taxon>Spermatophyta</taxon>
        <taxon>Magnoliopsida</taxon>
        <taxon>eudicotyledons</taxon>
        <taxon>Gunneridae</taxon>
        <taxon>Pentapetalae</taxon>
        <taxon>rosids</taxon>
        <taxon>fabids</taxon>
        <taxon>Malpighiales</taxon>
        <taxon>Salicaceae</taxon>
        <taxon>Saliceae</taxon>
        <taxon>Salix</taxon>
    </lineage>
</organism>
<protein>
    <submittedName>
        <fullName evidence="2">Uncharacterized protein</fullName>
    </submittedName>
</protein>
<evidence type="ECO:0000313" key="3">
    <source>
        <dbReference type="Proteomes" id="UP001151752"/>
    </source>
</evidence>
<reference evidence="2" key="1">
    <citation type="submission" date="2022-11" db="EMBL/GenBank/DDBJ databases">
        <authorList>
            <person name="Hyden B.L."/>
            <person name="Feng K."/>
            <person name="Yates T."/>
            <person name="Jawdy S."/>
            <person name="Smart L.B."/>
            <person name="Muchero W."/>
        </authorList>
    </citation>
    <scope>NUCLEOTIDE SEQUENCE</scope>
    <source>
        <tissue evidence="2">Shoot tip</tissue>
    </source>
</reference>
<reference evidence="2" key="2">
    <citation type="journal article" date="2023" name="Int. J. Mol. Sci.">
        <title>De Novo Assembly and Annotation of 11 Diverse Shrub Willow (Salix) Genomes Reveals Novel Gene Organization in Sex-Linked Regions.</title>
        <authorList>
            <person name="Hyden B."/>
            <person name="Feng K."/>
            <person name="Yates T.B."/>
            <person name="Jawdy S."/>
            <person name="Cereghino C."/>
            <person name="Smart L.B."/>
            <person name="Muchero W."/>
        </authorList>
    </citation>
    <scope>NUCLEOTIDE SEQUENCE</scope>
    <source>
        <tissue evidence="2">Shoot tip</tissue>
    </source>
</reference>
<feature type="region of interest" description="Disordered" evidence="1">
    <location>
        <begin position="38"/>
        <end position="131"/>
    </location>
</feature>
<feature type="compositionally biased region" description="Basic and acidic residues" evidence="1">
    <location>
        <begin position="56"/>
        <end position="65"/>
    </location>
</feature>
<dbReference type="AlphaFoldDB" id="A0A9Q0ZC41"/>
<dbReference type="EMBL" id="JAPFFM010000012">
    <property type="protein sequence ID" value="KAJ6728893.1"/>
    <property type="molecule type" value="Genomic_DNA"/>
</dbReference>
<gene>
    <name evidence="2" type="ORF">OIU74_006889</name>
</gene>
<feature type="compositionally biased region" description="Basic and acidic residues" evidence="1">
    <location>
        <begin position="73"/>
        <end position="91"/>
    </location>
</feature>
<dbReference type="Proteomes" id="UP001151752">
    <property type="component" value="Chromosome 11"/>
</dbReference>